<dbReference type="EMBL" id="JBIRYL010000001">
    <property type="protein sequence ID" value="MFI2230118.1"/>
    <property type="molecule type" value="Genomic_DNA"/>
</dbReference>
<keyword evidence="4" id="KW-1185">Reference proteome</keyword>
<reference evidence="3 4" key="1">
    <citation type="submission" date="2024-10" db="EMBL/GenBank/DDBJ databases">
        <title>The Natural Products Discovery Center: Release of the First 8490 Sequenced Strains for Exploring Actinobacteria Biosynthetic Diversity.</title>
        <authorList>
            <person name="Kalkreuter E."/>
            <person name="Kautsar S.A."/>
            <person name="Yang D."/>
            <person name="Bader C.D."/>
            <person name="Teijaro C.N."/>
            <person name="Fluegel L."/>
            <person name="Davis C.M."/>
            <person name="Simpson J.R."/>
            <person name="Lauterbach L."/>
            <person name="Steele A.D."/>
            <person name="Gui C."/>
            <person name="Meng S."/>
            <person name="Li G."/>
            <person name="Viehrig K."/>
            <person name="Ye F."/>
            <person name="Su P."/>
            <person name="Kiefer A.F."/>
            <person name="Nichols A."/>
            <person name="Cepeda A.J."/>
            <person name="Yan W."/>
            <person name="Fan B."/>
            <person name="Jiang Y."/>
            <person name="Adhikari A."/>
            <person name="Zheng C.-J."/>
            <person name="Schuster L."/>
            <person name="Cowan T.M."/>
            <person name="Smanski M.J."/>
            <person name="Chevrette M.G."/>
            <person name="De Carvalho L.P.S."/>
            <person name="Shen B."/>
        </authorList>
    </citation>
    <scope>NUCLEOTIDE SEQUENCE [LARGE SCALE GENOMIC DNA]</scope>
    <source>
        <strain evidence="3 4">NPDC019377</strain>
    </source>
</reference>
<feature type="domain" description="VOC" evidence="2">
    <location>
        <begin position="3"/>
        <end position="114"/>
    </location>
</feature>
<dbReference type="Gene3D" id="3.10.180.10">
    <property type="entry name" value="2,3-Dihydroxybiphenyl 1,2-Dioxygenase, domain 1"/>
    <property type="match status" value="1"/>
</dbReference>
<dbReference type="CDD" id="cd06587">
    <property type="entry name" value="VOC"/>
    <property type="match status" value="1"/>
</dbReference>
<organism evidence="3 4">
    <name type="scientific">Nocardia testacea</name>
    <dbReference type="NCBI Taxonomy" id="248551"/>
    <lineage>
        <taxon>Bacteria</taxon>
        <taxon>Bacillati</taxon>
        <taxon>Actinomycetota</taxon>
        <taxon>Actinomycetes</taxon>
        <taxon>Mycobacteriales</taxon>
        <taxon>Nocardiaceae</taxon>
        <taxon>Nocardia</taxon>
    </lineage>
</organism>
<feature type="region of interest" description="Disordered" evidence="1">
    <location>
        <begin position="131"/>
        <end position="152"/>
    </location>
</feature>
<dbReference type="InterPro" id="IPR037523">
    <property type="entry name" value="VOC_core"/>
</dbReference>
<gene>
    <name evidence="3" type="ORF">ACH49Z_09730</name>
</gene>
<protein>
    <submittedName>
        <fullName evidence="3">VOC family protein</fullName>
    </submittedName>
</protein>
<accession>A0ABW7VXB0</accession>
<name>A0ABW7VXB0_9NOCA</name>
<proteinExistence type="predicted"/>
<comment type="caution">
    <text evidence="3">The sequence shown here is derived from an EMBL/GenBank/DDBJ whole genome shotgun (WGS) entry which is preliminary data.</text>
</comment>
<evidence type="ECO:0000313" key="4">
    <source>
        <dbReference type="Proteomes" id="UP001611494"/>
    </source>
</evidence>
<evidence type="ECO:0000313" key="3">
    <source>
        <dbReference type="EMBL" id="MFI2230118.1"/>
    </source>
</evidence>
<sequence>MQILKTYARLFVADLDTALPLYESIVGATADLRFGFEQAELAAVGDFLLIACPPEHIDRYRSTVGPVIVDDLDGSIARLTAAAAVVTGGPFTSATGRFAYLRHPDGADVEYVEWSAQVRARVLGRTRRRRPGMAVPQRYRVDSQSRPAHRLS</sequence>
<evidence type="ECO:0000259" key="2">
    <source>
        <dbReference type="PROSITE" id="PS51819"/>
    </source>
</evidence>
<dbReference type="SUPFAM" id="SSF54593">
    <property type="entry name" value="Glyoxalase/Bleomycin resistance protein/Dihydroxybiphenyl dioxygenase"/>
    <property type="match status" value="1"/>
</dbReference>
<dbReference type="InterPro" id="IPR029068">
    <property type="entry name" value="Glyas_Bleomycin-R_OHBP_Dase"/>
</dbReference>
<dbReference type="PROSITE" id="PS51819">
    <property type="entry name" value="VOC"/>
    <property type="match status" value="1"/>
</dbReference>
<evidence type="ECO:0000256" key="1">
    <source>
        <dbReference type="SAM" id="MobiDB-lite"/>
    </source>
</evidence>
<dbReference type="Proteomes" id="UP001611494">
    <property type="component" value="Unassembled WGS sequence"/>
</dbReference>
<dbReference type="RefSeq" id="WP_245563897.1">
    <property type="nucleotide sequence ID" value="NZ_JBIRYL010000001.1"/>
</dbReference>